<sequence>HHITIMLFLIQQISNNIYATGSNAYGKLGVHQGIDLFGTFTKVPDFSKKNLHRIHQGDNHAFVVDTEGKLYGWGDNECGMLGLEQDLPEINSPKVIPFFAKMKVKYADGGQTHSIVLTQDGKVYTMGSNENGQLGRQSDKCPLPGLIDTKNLEKDETITSAHTKGLTNFILTSQNNIYVWGSCMHGLCGPNVIADVLDVPTKMQITQKVKKMHVGSYSFYFESEDGVYGFGDNSEGQLCQTKSDTVNVPVLIPTLKNVTDIQSTNLHTVFIMDDKAYACGSSDSGELGNSIDQKRVEKLTLISEGMGKVLDVATTHDGTFILSETGLYSTGKEQIGELSYNDPFKKLTKRVFTKINFVDIGAVDTIIAHNSFAFLYAAGKQDPPIGGGAIAGIVIAIIVGLVLVGFIAWFAFAKCKRGPRSRYAGIEEGNKLVFNDDQW</sequence>
<dbReference type="InterPro" id="IPR009091">
    <property type="entry name" value="RCC1/BLIP-II"/>
</dbReference>
<dbReference type="PANTHER" id="PTHR22870">
    <property type="entry name" value="REGULATOR OF CHROMOSOME CONDENSATION"/>
    <property type="match status" value="1"/>
</dbReference>
<feature type="repeat" description="RCC1" evidence="2">
    <location>
        <begin position="225"/>
        <end position="274"/>
    </location>
</feature>
<name>A0A146KIL3_9EUKA</name>
<evidence type="ECO:0000256" key="3">
    <source>
        <dbReference type="SAM" id="Phobius"/>
    </source>
</evidence>
<feature type="repeat" description="RCC1" evidence="2">
    <location>
        <begin position="121"/>
        <end position="174"/>
    </location>
</feature>
<dbReference type="Gene3D" id="2.130.10.30">
    <property type="entry name" value="Regulator of chromosome condensation 1/beta-lactamase-inhibitor protein II"/>
    <property type="match status" value="2"/>
</dbReference>
<accession>A0A146KIL3</accession>
<gene>
    <name evidence="4" type="ORF">TPC1_10152</name>
</gene>
<keyword evidence="1" id="KW-0677">Repeat</keyword>
<feature type="non-terminal residue" evidence="4">
    <location>
        <position position="1"/>
    </location>
</feature>
<dbReference type="PROSITE" id="PS50012">
    <property type="entry name" value="RCC1_3"/>
    <property type="match status" value="4"/>
</dbReference>
<evidence type="ECO:0000256" key="1">
    <source>
        <dbReference type="ARBA" id="ARBA00022737"/>
    </source>
</evidence>
<keyword evidence="3" id="KW-0812">Transmembrane</keyword>
<dbReference type="PRINTS" id="PR00633">
    <property type="entry name" value="RCCNDNSATION"/>
</dbReference>
<proteinExistence type="predicted"/>
<protein>
    <submittedName>
        <fullName evidence="4">LPXTG-motif cell wall anchor domain</fullName>
    </submittedName>
</protein>
<feature type="repeat" description="RCC1" evidence="2">
    <location>
        <begin position="15"/>
        <end position="67"/>
    </location>
</feature>
<dbReference type="Pfam" id="PF00415">
    <property type="entry name" value="RCC1"/>
    <property type="match status" value="3"/>
</dbReference>
<keyword evidence="3" id="KW-0472">Membrane</keyword>
<dbReference type="EMBL" id="GDID01000113">
    <property type="protein sequence ID" value="JAP96493.1"/>
    <property type="molecule type" value="Transcribed_RNA"/>
</dbReference>
<reference evidence="4" key="1">
    <citation type="submission" date="2015-07" db="EMBL/GenBank/DDBJ databases">
        <title>Adaptation to a free-living lifestyle via gene acquisitions in the diplomonad Trepomonas sp. PC1.</title>
        <authorList>
            <person name="Xu F."/>
            <person name="Jerlstrom-Hultqvist J."/>
            <person name="Kolisko M."/>
            <person name="Simpson A.G.B."/>
            <person name="Roger A.J."/>
            <person name="Svard S.G."/>
            <person name="Andersson J.O."/>
        </authorList>
    </citation>
    <scope>NUCLEOTIDE SEQUENCE</scope>
    <source>
        <strain evidence="4">PC1</strain>
    </source>
</reference>
<feature type="repeat" description="RCC1" evidence="2">
    <location>
        <begin position="68"/>
        <end position="120"/>
    </location>
</feature>
<dbReference type="PANTHER" id="PTHR22870:SF408">
    <property type="entry name" value="OS09G0560450 PROTEIN"/>
    <property type="match status" value="1"/>
</dbReference>
<organism evidence="4">
    <name type="scientific">Trepomonas sp. PC1</name>
    <dbReference type="NCBI Taxonomy" id="1076344"/>
    <lineage>
        <taxon>Eukaryota</taxon>
        <taxon>Metamonada</taxon>
        <taxon>Diplomonadida</taxon>
        <taxon>Hexamitidae</taxon>
        <taxon>Hexamitinae</taxon>
        <taxon>Trepomonas</taxon>
    </lineage>
</organism>
<dbReference type="SUPFAM" id="SSF50985">
    <property type="entry name" value="RCC1/BLIP-II"/>
    <property type="match status" value="2"/>
</dbReference>
<dbReference type="AlphaFoldDB" id="A0A146KIL3"/>
<evidence type="ECO:0000313" key="4">
    <source>
        <dbReference type="EMBL" id="JAP96493.1"/>
    </source>
</evidence>
<feature type="transmembrane region" description="Helical" evidence="3">
    <location>
        <begin position="389"/>
        <end position="412"/>
    </location>
</feature>
<dbReference type="InterPro" id="IPR000408">
    <property type="entry name" value="Reg_chr_condens"/>
</dbReference>
<dbReference type="InterPro" id="IPR051210">
    <property type="entry name" value="Ub_ligase/GEF_domain"/>
</dbReference>
<evidence type="ECO:0000256" key="2">
    <source>
        <dbReference type="PROSITE-ProRule" id="PRU00235"/>
    </source>
</evidence>
<keyword evidence="3" id="KW-1133">Transmembrane helix</keyword>